<dbReference type="GO" id="GO:0007094">
    <property type="term" value="P:mitotic spindle assembly checkpoint signaling"/>
    <property type="evidence" value="ECO:0007669"/>
    <property type="project" value="TreeGrafter"/>
</dbReference>
<dbReference type="AlphaFoldDB" id="A0A9P6AYV2"/>
<dbReference type="PANTHER" id="PTHR28260:SF1">
    <property type="entry name" value="SPINDLE POLE BODY COMPONENT SPC105"/>
    <property type="match status" value="1"/>
</dbReference>
<dbReference type="InterPro" id="IPR040850">
    <property type="entry name" value="Knl1_RWD_C"/>
</dbReference>
<dbReference type="OrthoDB" id="5592879at2759"/>
<evidence type="ECO:0000256" key="2">
    <source>
        <dbReference type="SAM" id="MobiDB-lite"/>
    </source>
</evidence>
<feature type="compositionally biased region" description="Polar residues" evidence="2">
    <location>
        <begin position="46"/>
        <end position="55"/>
    </location>
</feature>
<dbReference type="PANTHER" id="PTHR28260">
    <property type="entry name" value="SPINDLE POLE BODY COMPONENT SPC105"/>
    <property type="match status" value="1"/>
</dbReference>
<dbReference type="GO" id="GO:0000776">
    <property type="term" value="C:kinetochore"/>
    <property type="evidence" value="ECO:0007669"/>
    <property type="project" value="TreeGrafter"/>
</dbReference>
<feature type="coiled-coil region" evidence="1">
    <location>
        <begin position="132"/>
        <end position="159"/>
    </location>
</feature>
<evidence type="ECO:0000259" key="3">
    <source>
        <dbReference type="SMART" id="SM00787"/>
    </source>
</evidence>
<reference evidence="4" key="1">
    <citation type="journal article" date="2020" name="Nat. Commun.">
        <title>Large-scale genome sequencing of mycorrhizal fungi provides insights into the early evolution of symbiotic traits.</title>
        <authorList>
            <person name="Miyauchi S."/>
            <person name="Kiss E."/>
            <person name="Kuo A."/>
            <person name="Drula E."/>
            <person name="Kohler A."/>
            <person name="Sanchez-Garcia M."/>
            <person name="Morin E."/>
            <person name="Andreopoulos B."/>
            <person name="Barry K.W."/>
            <person name="Bonito G."/>
            <person name="Buee M."/>
            <person name="Carver A."/>
            <person name="Chen C."/>
            <person name="Cichocki N."/>
            <person name="Clum A."/>
            <person name="Culley D."/>
            <person name="Crous P.W."/>
            <person name="Fauchery L."/>
            <person name="Girlanda M."/>
            <person name="Hayes R.D."/>
            <person name="Keri Z."/>
            <person name="LaButti K."/>
            <person name="Lipzen A."/>
            <person name="Lombard V."/>
            <person name="Magnuson J."/>
            <person name="Maillard F."/>
            <person name="Murat C."/>
            <person name="Nolan M."/>
            <person name="Ohm R.A."/>
            <person name="Pangilinan J."/>
            <person name="Pereira M.F."/>
            <person name="Perotto S."/>
            <person name="Peter M."/>
            <person name="Pfister S."/>
            <person name="Riley R."/>
            <person name="Sitrit Y."/>
            <person name="Stielow J.B."/>
            <person name="Szollosi G."/>
            <person name="Zifcakova L."/>
            <person name="Stursova M."/>
            <person name="Spatafora J.W."/>
            <person name="Tedersoo L."/>
            <person name="Vaario L.M."/>
            <person name="Yamada A."/>
            <person name="Yan M."/>
            <person name="Wang P."/>
            <person name="Xu J."/>
            <person name="Bruns T."/>
            <person name="Baldrian P."/>
            <person name="Vilgalys R."/>
            <person name="Dunand C."/>
            <person name="Henrissat B."/>
            <person name="Grigoriev I.V."/>
            <person name="Hibbett D."/>
            <person name="Nagy L.G."/>
            <person name="Martin F.M."/>
        </authorList>
    </citation>
    <scope>NUCLEOTIDE SEQUENCE</scope>
    <source>
        <strain evidence="4">UP504</strain>
    </source>
</reference>
<comment type="caution">
    <text evidence="4">The sequence shown here is derived from an EMBL/GenBank/DDBJ whole genome shotgun (WGS) entry which is preliminary data.</text>
</comment>
<dbReference type="GO" id="GO:0034501">
    <property type="term" value="P:protein localization to kinetochore"/>
    <property type="evidence" value="ECO:0007669"/>
    <property type="project" value="TreeGrafter"/>
</dbReference>
<dbReference type="GO" id="GO:1990758">
    <property type="term" value="P:mitotic sister chromatid biorientation"/>
    <property type="evidence" value="ECO:0007669"/>
    <property type="project" value="TreeGrafter"/>
</dbReference>
<accession>A0A9P6AYV2</accession>
<dbReference type="Proteomes" id="UP000886523">
    <property type="component" value="Unassembled WGS sequence"/>
</dbReference>
<dbReference type="SMART" id="SM00787">
    <property type="entry name" value="Spc7"/>
    <property type="match status" value="1"/>
</dbReference>
<evidence type="ECO:0000313" key="4">
    <source>
        <dbReference type="EMBL" id="KAF9514392.1"/>
    </source>
</evidence>
<feature type="domain" description="Spc7 kinetochore protein" evidence="3">
    <location>
        <begin position="67"/>
        <end position="379"/>
    </location>
</feature>
<dbReference type="Pfam" id="PF08317">
    <property type="entry name" value="Spc7"/>
    <property type="match status" value="1"/>
</dbReference>
<name>A0A9P6AYV2_9AGAM</name>
<gene>
    <name evidence="4" type="ORF">BS47DRAFT_879950</name>
</gene>
<evidence type="ECO:0000313" key="5">
    <source>
        <dbReference type="Proteomes" id="UP000886523"/>
    </source>
</evidence>
<dbReference type="Pfam" id="PF18210">
    <property type="entry name" value="Knl1_RWD_C"/>
    <property type="match status" value="1"/>
</dbReference>
<dbReference type="EMBL" id="MU128961">
    <property type="protein sequence ID" value="KAF9514392.1"/>
    <property type="molecule type" value="Genomic_DNA"/>
</dbReference>
<evidence type="ECO:0000256" key="1">
    <source>
        <dbReference type="SAM" id="Coils"/>
    </source>
</evidence>
<keyword evidence="5" id="KW-1185">Reference proteome</keyword>
<feature type="region of interest" description="Disordered" evidence="2">
    <location>
        <begin position="1"/>
        <end position="76"/>
    </location>
</feature>
<feature type="compositionally biased region" description="Pro residues" evidence="2">
    <location>
        <begin position="1"/>
        <end position="11"/>
    </location>
</feature>
<feature type="coiled-coil region" evidence="1">
    <location>
        <begin position="216"/>
        <end position="321"/>
    </location>
</feature>
<organism evidence="4 5">
    <name type="scientific">Hydnum rufescens UP504</name>
    <dbReference type="NCBI Taxonomy" id="1448309"/>
    <lineage>
        <taxon>Eukaryota</taxon>
        <taxon>Fungi</taxon>
        <taxon>Dikarya</taxon>
        <taxon>Basidiomycota</taxon>
        <taxon>Agaricomycotina</taxon>
        <taxon>Agaricomycetes</taxon>
        <taxon>Cantharellales</taxon>
        <taxon>Hydnaceae</taxon>
        <taxon>Hydnum</taxon>
    </lineage>
</organism>
<keyword evidence="1" id="KW-0175">Coiled coil</keyword>
<dbReference type="InterPro" id="IPR013253">
    <property type="entry name" value="Spc7_domain"/>
</dbReference>
<protein>
    <recommendedName>
        <fullName evidence="3">Spc7 kinetochore protein domain-containing protein</fullName>
    </recommendedName>
</protein>
<sequence>MPIPLPPPAIPPGGTRSKEPEEAPTKPSRPRSTFHRASFPPAPRMSLSQSTSAPKSHSHEHRRTSIVGTSPGPQQPVHMSLAEFVKATGHEFREVPEPRDVIIRPPNPGEESDSVYKLSDIIKATMIHYPQLDLYESSVAEMKDQLEILKTECEEMHAQADKSTPDVILDWLEADEEEREMIKTATQIRKSNASLQAQATWISWKRANAVKALETAQIHDEELTELDRKLEDLDGALPAALAALEAEHDKLRAKLEEEQAIVQEIESCDKAELEEFLAELEAQNAEIEDAAATVRQTTVYLDTLEQKEKEVRAQVNAARAAIDAANSIAEQMRVDSPEEAARLTGRLEALQYLHSWRLGRMRSDLFEIKYDSRMSVSVTCKDYDVESVSIALLPDSAERRSQLSLLNALMLSFGERAVSDLGKPKDIRDIVMALDQVWSSLTRVGIELQTLRMWPLQIERYGDYGLRATARVLLKTAGGRADVIFLFTEEVLRSWPAKVLQLGFEVDVKYGTATHEEVLSVVSDNLGVASPADCYNILAEACAGLREAYDPSRVPPEEPMTP</sequence>
<dbReference type="InterPro" id="IPR033338">
    <property type="entry name" value="Spc105/Spc7"/>
</dbReference>
<proteinExistence type="predicted"/>